<feature type="compositionally biased region" description="Low complexity" evidence="1">
    <location>
        <begin position="373"/>
        <end position="382"/>
    </location>
</feature>
<keyword evidence="2" id="KW-0812">Transmembrane</keyword>
<dbReference type="AlphaFoldDB" id="I3ZUA4"/>
<dbReference type="KEGG" id="thm:CL1_1085"/>
<keyword evidence="4" id="KW-1185">Reference proteome</keyword>
<protein>
    <submittedName>
        <fullName evidence="3">Uncharacterized protein</fullName>
    </submittedName>
</protein>
<feature type="region of interest" description="Disordered" evidence="1">
    <location>
        <begin position="361"/>
        <end position="391"/>
    </location>
</feature>
<organism evidence="3 4">
    <name type="scientific">Thermococcus cleftensis (strain DSM 27260 / KACC 17922 / CL1)</name>
    <dbReference type="NCBI Taxonomy" id="163003"/>
    <lineage>
        <taxon>Archaea</taxon>
        <taxon>Methanobacteriati</taxon>
        <taxon>Methanobacteriota</taxon>
        <taxon>Thermococci</taxon>
        <taxon>Thermococcales</taxon>
        <taxon>Thermococcaceae</taxon>
        <taxon>Thermococcus</taxon>
    </lineage>
</organism>
<keyword evidence="2" id="KW-0472">Membrane</keyword>
<gene>
    <name evidence="3" type="ORF">CL1_1085</name>
</gene>
<keyword evidence="2" id="KW-1133">Transmembrane helix</keyword>
<feature type="transmembrane region" description="Helical" evidence="2">
    <location>
        <begin position="339"/>
        <end position="358"/>
    </location>
</feature>
<evidence type="ECO:0000313" key="3">
    <source>
        <dbReference type="EMBL" id="AFL95288.1"/>
    </source>
</evidence>
<dbReference type="HOGENOM" id="CLU_827992_0_0_2"/>
<accession>I3ZUA4</accession>
<dbReference type="Proteomes" id="UP000006064">
    <property type="component" value="Chromosome"/>
</dbReference>
<dbReference type="STRING" id="163003.CL1_1085"/>
<dbReference type="RefSeq" id="WP_014788923.1">
    <property type="nucleotide sequence ID" value="NC_018015.1"/>
</dbReference>
<sequence>MRKLAVLILTVLLIAPAVGLASAADDPQPLFDIDFVIKASPAQVNGSEVWLATFKVHAVLKDPAYRAYFEGLAANNSTMAEEEFRDFVRQLIYENLKDNFEKRFEAANISSTIYLPEGGPVRVLDNWSASVTFVVSNFLVSDDGKVLRCPLSGPMDFVFKGHVFDYSWKKMTLILPKDYEVKNLAPKPDDFTDGVAIWTDGDYIPLIELYTPVYTFVRFLNSTHKTIEMMYDPGEGYVQFNATFTGANASESTLNYLIKSFRGTMDIISIDSLQKNGSIVVIGIARPEVSYRETSNEKIWQAVLKLPGRFDEIHVYGGTYQLAPDNTVIITVTEKKQNYLPYLWGGLVLALVAGIVVYKKRRSSGGPAGDGEGTSPETGGESAPEEESGGE</sequence>
<evidence type="ECO:0000256" key="2">
    <source>
        <dbReference type="SAM" id="Phobius"/>
    </source>
</evidence>
<reference evidence="3 4" key="1">
    <citation type="journal article" date="2012" name="J. Bacteriol.">
        <title>Complete Genome Sequence of the Hyperthermophilic Archaeon Thermococcus sp. Strain CL1, Isolated from a Paralvinella sp. Polychaete Worm Collected from a Hydrothermal Vent.</title>
        <authorList>
            <person name="Jung J.H."/>
            <person name="Holden J.F."/>
            <person name="Seo D.H."/>
            <person name="Park K.H."/>
            <person name="Shin H."/>
            <person name="Ryu S."/>
            <person name="Lee J.H."/>
            <person name="Park C.S."/>
        </authorList>
    </citation>
    <scope>NUCLEOTIDE SEQUENCE [LARGE SCALE GENOMIC DNA]</scope>
    <source>
        <strain evidence="4">DSM 27260 / KACC 17922 / CL1</strain>
    </source>
</reference>
<proteinExistence type="predicted"/>
<evidence type="ECO:0000256" key="1">
    <source>
        <dbReference type="SAM" id="MobiDB-lite"/>
    </source>
</evidence>
<dbReference type="OrthoDB" id="101208at2157"/>
<dbReference type="EMBL" id="CP003651">
    <property type="protein sequence ID" value="AFL95288.1"/>
    <property type="molecule type" value="Genomic_DNA"/>
</dbReference>
<name>I3ZUA4_THECF</name>
<dbReference type="GeneID" id="13037473"/>
<evidence type="ECO:0000313" key="4">
    <source>
        <dbReference type="Proteomes" id="UP000006064"/>
    </source>
</evidence>